<reference evidence="2" key="1">
    <citation type="submission" date="2019-08" db="EMBL/GenBank/DDBJ databases">
        <authorList>
            <person name="Kucharzyk K."/>
            <person name="Murdoch R.W."/>
            <person name="Higgins S."/>
            <person name="Loffler F."/>
        </authorList>
    </citation>
    <scope>NUCLEOTIDE SEQUENCE</scope>
</reference>
<comment type="caution">
    <text evidence="2">The sequence shown here is derived from an EMBL/GenBank/DDBJ whole genome shotgun (WGS) entry which is preliminary data.</text>
</comment>
<sequence length="108" mass="11794">MGIHAGRASHRLGQVGIGDGVDTTGRDRVAHQLHQIGPHRVEDRTRQCLRRQQGVDAVAEQHLRAEDVADSGEDLLIHQQHRDRAGTGLHLAPGPFRIGVGSQRIGPR</sequence>
<organism evidence="2">
    <name type="scientific">bioreactor metagenome</name>
    <dbReference type="NCBI Taxonomy" id="1076179"/>
    <lineage>
        <taxon>unclassified sequences</taxon>
        <taxon>metagenomes</taxon>
        <taxon>ecological metagenomes</taxon>
    </lineage>
</organism>
<feature type="region of interest" description="Disordered" evidence="1">
    <location>
        <begin position="1"/>
        <end position="24"/>
    </location>
</feature>
<evidence type="ECO:0000256" key="1">
    <source>
        <dbReference type="SAM" id="MobiDB-lite"/>
    </source>
</evidence>
<gene>
    <name evidence="2" type="ORF">SDC9_170679</name>
</gene>
<accession>A0A645G8Q1</accession>
<proteinExistence type="predicted"/>
<protein>
    <submittedName>
        <fullName evidence="2">Uncharacterized protein</fullName>
    </submittedName>
</protein>
<feature type="region of interest" description="Disordered" evidence="1">
    <location>
        <begin position="86"/>
        <end position="108"/>
    </location>
</feature>
<dbReference type="EMBL" id="VSSQ01071747">
    <property type="protein sequence ID" value="MPN23291.1"/>
    <property type="molecule type" value="Genomic_DNA"/>
</dbReference>
<dbReference type="AlphaFoldDB" id="A0A645G8Q1"/>
<name>A0A645G8Q1_9ZZZZ</name>
<evidence type="ECO:0000313" key="2">
    <source>
        <dbReference type="EMBL" id="MPN23291.1"/>
    </source>
</evidence>